<accession>A0A9D9DIQ0</accession>
<name>A0A9D9DIQ0_9BACT</name>
<evidence type="ECO:0000313" key="2">
    <source>
        <dbReference type="Proteomes" id="UP000823635"/>
    </source>
</evidence>
<sequence length="76" mass="8740">MEEIVMEPEERARIAVAECVIDSEKKVQTVNLYYSAYVSEAECPKVEEAEVRITFALDTTYTIDLIGDENMMCLWI</sequence>
<dbReference type="Proteomes" id="UP000823635">
    <property type="component" value="Unassembled WGS sequence"/>
</dbReference>
<comment type="caution">
    <text evidence="1">The sequence shown here is derived from an EMBL/GenBank/DDBJ whole genome shotgun (WGS) entry which is preliminary data.</text>
</comment>
<dbReference type="AlphaFoldDB" id="A0A9D9DIQ0"/>
<reference evidence="1" key="2">
    <citation type="journal article" date="2021" name="PeerJ">
        <title>Extensive microbial diversity within the chicken gut microbiome revealed by metagenomics and culture.</title>
        <authorList>
            <person name="Gilroy R."/>
            <person name="Ravi A."/>
            <person name="Getino M."/>
            <person name="Pursley I."/>
            <person name="Horton D.L."/>
            <person name="Alikhan N.F."/>
            <person name="Baker D."/>
            <person name="Gharbi K."/>
            <person name="Hall N."/>
            <person name="Watson M."/>
            <person name="Adriaenssens E.M."/>
            <person name="Foster-Nyarko E."/>
            <person name="Jarju S."/>
            <person name="Secka A."/>
            <person name="Antonio M."/>
            <person name="Oren A."/>
            <person name="Chaudhuri R.R."/>
            <person name="La Ragione R."/>
            <person name="Hildebrand F."/>
            <person name="Pallen M.J."/>
        </authorList>
    </citation>
    <scope>NUCLEOTIDE SEQUENCE</scope>
    <source>
        <strain evidence="1">15467</strain>
    </source>
</reference>
<gene>
    <name evidence="1" type="ORF">IAC68_00810</name>
</gene>
<reference evidence="1" key="1">
    <citation type="submission" date="2020-10" db="EMBL/GenBank/DDBJ databases">
        <authorList>
            <person name="Gilroy R."/>
        </authorList>
    </citation>
    <scope>NUCLEOTIDE SEQUENCE</scope>
    <source>
        <strain evidence="1">15467</strain>
    </source>
</reference>
<evidence type="ECO:0000313" key="1">
    <source>
        <dbReference type="EMBL" id="MBO8428462.1"/>
    </source>
</evidence>
<dbReference type="EMBL" id="JADINB010000018">
    <property type="protein sequence ID" value="MBO8428462.1"/>
    <property type="molecule type" value="Genomic_DNA"/>
</dbReference>
<organism evidence="1 2">
    <name type="scientific">Candidatus Egerieousia excrementavium</name>
    <dbReference type="NCBI Taxonomy" id="2840778"/>
    <lineage>
        <taxon>Bacteria</taxon>
        <taxon>Pseudomonadati</taxon>
        <taxon>Bacteroidota</taxon>
        <taxon>Bacteroidia</taxon>
        <taxon>Bacteroidales</taxon>
        <taxon>Candidatus Egerieousia</taxon>
    </lineage>
</organism>
<proteinExistence type="predicted"/>
<protein>
    <submittedName>
        <fullName evidence="1">Uncharacterized protein</fullName>
    </submittedName>
</protein>